<gene>
    <name evidence="2" type="ORF">OOZ53_11925</name>
</gene>
<dbReference type="Proteomes" id="UP001148313">
    <property type="component" value="Unassembled WGS sequence"/>
</dbReference>
<evidence type="ECO:0000313" key="2">
    <source>
        <dbReference type="EMBL" id="MDA4846062.1"/>
    </source>
</evidence>
<evidence type="ECO:0000313" key="3">
    <source>
        <dbReference type="Proteomes" id="UP001148313"/>
    </source>
</evidence>
<feature type="domain" description="DUF2087" evidence="1">
    <location>
        <begin position="86"/>
        <end position="156"/>
    </location>
</feature>
<comment type="caution">
    <text evidence="2">The sequence shown here is derived from an EMBL/GenBank/DDBJ whole genome shotgun (WGS) entry which is preliminary data.</text>
</comment>
<evidence type="ECO:0000259" key="1">
    <source>
        <dbReference type="Pfam" id="PF09860"/>
    </source>
</evidence>
<proteinExistence type="predicted"/>
<accession>A0ABT4VMW4</accession>
<organism evidence="2 3">
    <name type="scientific">Hoeflea poritis</name>
    <dbReference type="NCBI Taxonomy" id="2993659"/>
    <lineage>
        <taxon>Bacteria</taxon>
        <taxon>Pseudomonadati</taxon>
        <taxon>Pseudomonadota</taxon>
        <taxon>Alphaproteobacteria</taxon>
        <taxon>Hyphomicrobiales</taxon>
        <taxon>Rhizobiaceae</taxon>
        <taxon>Hoeflea</taxon>
    </lineage>
</organism>
<dbReference type="EMBL" id="JAPJZH010000006">
    <property type="protein sequence ID" value="MDA4846062.1"/>
    <property type="molecule type" value="Genomic_DNA"/>
</dbReference>
<sequence>MTKTPISLHAHDLTVFARALSRQLGDSSPSHLTLMNMIARASGFQNVQHMRSASAAGRRLKNQEDKLIADARTVERTLHQFDEFARLCRWPSKRSIQTLALWALWSTLPANHSLDERALSDHFANEHLFKDAATLRRTMIACGLLTRKNDGTDYRRVEQKPPADAKAVIRALSARRRTRTGASTSTRHV</sequence>
<reference evidence="2" key="1">
    <citation type="submission" date="2022-11" db="EMBL/GenBank/DDBJ databases">
        <title>Hoeflea poritis sp. nov., isolated from scleractinian coral Porites lutea.</title>
        <authorList>
            <person name="Zhang G."/>
            <person name="Wei Q."/>
            <person name="Cai L."/>
        </authorList>
    </citation>
    <scope>NUCLEOTIDE SEQUENCE</scope>
    <source>
        <strain evidence="2">E7-10</strain>
    </source>
</reference>
<dbReference type="InterPro" id="IPR018656">
    <property type="entry name" value="DUF2087"/>
</dbReference>
<keyword evidence="3" id="KW-1185">Reference proteome</keyword>
<dbReference type="RefSeq" id="WP_271089780.1">
    <property type="nucleotide sequence ID" value="NZ_JAPJZH010000006.1"/>
</dbReference>
<dbReference type="Pfam" id="PF09860">
    <property type="entry name" value="DUF2087"/>
    <property type="match status" value="1"/>
</dbReference>
<name>A0ABT4VMW4_9HYPH</name>
<protein>
    <submittedName>
        <fullName evidence="2">DUF2087 domain-containing protein</fullName>
    </submittedName>
</protein>